<feature type="transmembrane region" description="Helical" evidence="1">
    <location>
        <begin position="78"/>
        <end position="98"/>
    </location>
</feature>
<keyword evidence="1" id="KW-1133">Transmembrane helix</keyword>
<evidence type="ECO:0000313" key="2">
    <source>
        <dbReference type="EMBL" id="GAA4334909.1"/>
    </source>
</evidence>
<dbReference type="RefSeq" id="WP_345250426.1">
    <property type="nucleotide sequence ID" value="NZ_BAABFO010000012.1"/>
</dbReference>
<dbReference type="Pfam" id="PF04247">
    <property type="entry name" value="SirB"/>
    <property type="match status" value="1"/>
</dbReference>
<accession>A0ABP8H655</accession>
<protein>
    <submittedName>
        <fullName evidence="2">SirB2 family protein</fullName>
    </submittedName>
</protein>
<organism evidence="2 3">
    <name type="scientific">Pigmentiphaga soli</name>
    <dbReference type="NCBI Taxonomy" id="1007095"/>
    <lineage>
        <taxon>Bacteria</taxon>
        <taxon>Pseudomonadati</taxon>
        <taxon>Pseudomonadota</taxon>
        <taxon>Betaproteobacteria</taxon>
        <taxon>Burkholderiales</taxon>
        <taxon>Alcaligenaceae</taxon>
        <taxon>Pigmentiphaga</taxon>
    </lineage>
</organism>
<evidence type="ECO:0000256" key="1">
    <source>
        <dbReference type="SAM" id="Phobius"/>
    </source>
</evidence>
<keyword evidence="3" id="KW-1185">Reference proteome</keyword>
<feature type="transmembrane region" description="Helical" evidence="1">
    <location>
        <begin position="110"/>
        <end position="128"/>
    </location>
</feature>
<comment type="caution">
    <text evidence="2">The sequence shown here is derived from an EMBL/GenBank/DDBJ whole genome shotgun (WGS) entry which is preliminary data.</text>
</comment>
<name>A0ABP8H655_9BURK</name>
<feature type="transmembrane region" description="Helical" evidence="1">
    <location>
        <begin position="52"/>
        <end position="72"/>
    </location>
</feature>
<dbReference type="PANTHER" id="PTHR39594">
    <property type="entry name" value="PROTEIN YCHQ"/>
    <property type="match status" value="1"/>
</dbReference>
<dbReference type="EMBL" id="BAABFO010000012">
    <property type="protein sequence ID" value="GAA4334909.1"/>
    <property type="molecule type" value="Genomic_DNA"/>
</dbReference>
<dbReference type="PANTHER" id="PTHR39594:SF1">
    <property type="entry name" value="PROTEIN YCHQ"/>
    <property type="match status" value="1"/>
</dbReference>
<proteinExistence type="predicted"/>
<keyword evidence="1" id="KW-0812">Transmembrane</keyword>
<sequence length="155" mass="15979">MNGALLPAMAGLYLLLKMAHVSLALLSGLLFAGRGAAVLLGSAAPMAQPVRCFSQAIDTALLLAALSLLALLRLDPFVTPWLLAKLALLATYIVLGTLALRRAPTRAGKAAAFAAALLCFGMMIAIAHTHDPLGFLRVVGDGPRIGSLADDGSLH</sequence>
<keyword evidence="1" id="KW-0472">Membrane</keyword>
<dbReference type="Proteomes" id="UP001501671">
    <property type="component" value="Unassembled WGS sequence"/>
</dbReference>
<feature type="transmembrane region" description="Helical" evidence="1">
    <location>
        <begin position="20"/>
        <end position="40"/>
    </location>
</feature>
<evidence type="ECO:0000313" key="3">
    <source>
        <dbReference type="Proteomes" id="UP001501671"/>
    </source>
</evidence>
<reference evidence="3" key="1">
    <citation type="journal article" date="2019" name="Int. J. Syst. Evol. Microbiol.">
        <title>The Global Catalogue of Microorganisms (GCM) 10K type strain sequencing project: providing services to taxonomists for standard genome sequencing and annotation.</title>
        <authorList>
            <consortium name="The Broad Institute Genomics Platform"/>
            <consortium name="The Broad Institute Genome Sequencing Center for Infectious Disease"/>
            <person name="Wu L."/>
            <person name="Ma J."/>
        </authorList>
    </citation>
    <scope>NUCLEOTIDE SEQUENCE [LARGE SCALE GENOMIC DNA]</scope>
    <source>
        <strain evidence="3">JCM 17666</strain>
    </source>
</reference>
<dbReference type="InterPro" id="IPR007360">
    <property type="entry name" value="SirB"/>
</dbReference>
<gene>
    <name evidence="2" type="ORF">GCM10023144_27620</name>
</gene>